<proteinExistence type="predicted"/>
<sequence length="482" mass="54215">MSPRIKLNPANRIRLVTFDGGGIYGYCTAIMLRNLCHRLPNFLARGCTDIFAGTSIGALISLLLAKEEEPRRFIMSGELEALFFNENLYSNKQDPLNRMLSLYGMTAWSGGADMDKIMDQYFGNMRMGDLKQRVLITTFAMGAHKGPNTWETRIWRNFPSDKITIVDENKLVRDVAYGAVSPSTLRPIRGFLTDGGMTAMSPAISALAEIVDKPPELVSLEDAAKKLRNRTRTLLKDYYEGTISLDEVIKEVPALLKGWQHLLEAGYESGYDPTDYQNLLLKLSQLLEKVDSPGSEDDSDTMGSASDETLHLISQIAETTRYRYDRLNLLRKIELFSVGVGSRVPGYHAADYNYGIVPFSLLPTNILQAFFTPPFMQLMYDPNTKYISTTAGRLLGDADRFFRLDPEVIGFPVPPVIPATYLARIPSCRRLYLRAIEEQSSLIPPEVYENAVTWLLERGWNDAQLMHTAQNQQANNEAPHES</sequence>
<dbReference type="InterPro" id="IPR002641">
    <property type="entry name" value="PNPLA_dom"/>
</dbReference>
<feature type="active site" description="Proton acceptor" evidence="2">
    <location>
        <position position="194"/>
    </location>
</feature>
<dbReference type="EMBL" id="JAFREP010000010">
    <property type="protein sequence ID" value="MBO1319353.1"/>
    <property type="molecule type" value="Genomic_DNA"/>
</dbReference>
<feature type="domain" description="PNPLA" evidence="3">
    <location>
        <begin position="16"/>
        <end position="207"/>
    </location>
</feature>
<feature type="short sequence motif" description="DGA/G" evidence="2">
    <location>
        <begin position="194"/>
        <end position="196"/>
    </location>
</feature>
<feature type="short sequence motif" description="GXSXG" evidence="2">
    <location>
        <begin position="53"/>
        <end position="57"/>
    </location>
</feature>
<evidence type="ECO:0000259" key="3">
    <source>
        <dbReference type="PROSITE" id="PS51635"/>
    </source>
</evidence>
<dbReference type="RefSeq" id="WP_207859174.1">
    <property type="nucleotide sequence ID" value="NZ_JAFREP010000010.1"/>
</dbReference>
<dbReference type="SUPFAM" id="SSF52151">
    <property type="entry name" value="FabD/lysophospholipase-like"/>
    <property type="match status" value="1"/>
</dbReference>
<dbReference type="Proteomes" id="UP000664417">
    <property type="component" value="Unassembled WGS sequence"/>
</dbReference>
<evidence type="ECO:0000256" key="2">
    <source>
        <dbReference type="PROSITE-ProRule" id="PRU01161"/>
    </source>
</evidence>
<evidence type="ECO:0000313" key="4">
    <source>
        <dbReference type="EMBL" id="MBO1319353.1"/>
    </source>
</evidence>
<gene>
    <name evidence="4" type="ORF">J3U88_12845</name>
</gene>
<feature type="active site" description="Nucleophile" evidence="2">
    <location>
        <position position="55"/>
    </location>
</feature>
<dbReference type="InterPro" id="IPR047156">
    <property type="entry name" value="Teg/CotR/CapV-like"/>
</dbReference>
<keyword evidence="2" id="KW-0378">Hydrolase</keyword>
<organism evidence="4 5">
    <name type="scientific">Acanthopleuribacter pedis</name>
    <dbReference type="NCBI Taxonomy" id="442870"/>
    <lineage>
        <taxon>Bacteria</taxon>
        <taxon>Pseudomonadati</taxon>
        <taxon>Acidobacteriota</taxon>
        <taxon>Holophagae</taxon>
        <taxon>Acanthopleuribacterales</taxon>
        <taxon>Acanthopleuribacteraceae</taxon>
        <taxon>Acanthopleuribacter</taxon>
    </lineage>
</organism>
<evidence type="ECO:0000256" key="1">
    <source>
        <dbReference type="ARBA" id="ARBA00023098"/>
    </source>
</evidence>
<name>A0A8J7U2I3_9BACT</name>
<dbReference type="Pfam" id="PF01734">
    <property type="entry name" value="Patatin"/>
    <property type="match status" value="1"/>
</dbReference>
<dbReference type="Gene3D" id="3.40.1090.10">
    <property type="entry name" value="Cytosolic phospholipase A2 catalytic domain"/>
    <property type="match status" value="1"/>
</dbReference>
<dbReference type="GO" id="GO:0016042">
    <property type="term" value="P:lipid catabolic process"/>
    <property type="evidence" value="ECO:0007669"/>
    <property type="project" value="UniProtKB-UniRule"/>
</dbReference>
<comment type="caution">
    <text evidence="4">The sequence shown here is derived from an EMBL/GenBank/DDBJ whole genome shotgun (WGS) entry which is preliminary data.</text>
</comment>
<dbReference type="PANTHER" id="PTHR24138:SF10">
    <property type="entry name" value="PHOSPHOLIPASE A2"/>
    <property type="match status" value="1"/>
</dbReference>
<dbReference type="GO" id="GO:0016787">
    <property type="term" value="F:hydrolase activity"/>
    <property type="evidence" value="ECO:0007669"/>
    <property type="project" value="UniProtKB-UniRule"/>
</dbReference>
<reference evidence="4" key="1">
    <citation type="submission" date="2021-03" db="EMBL/GenBank/DDBJ databases">
        <authorList>
            <person name="Wang G."/>
        </authorList>
    </citation>
    <scope>NUCLEOTIDE SEQUENCE</scope>
    <source>
        <strain evidence="4">KCTC 12899</strain>
    </source>
</reference>
<dbReference type="PANTHER" id="PTHR24138">
    <property type="entry name" value="INTRACELLLAR PHOSPHOLIPASE A FAMILY"/>
    <property type="match status" value="1"/>
</dbReference>
<keyword evidence="5" id="KW-1185">Reference proteome</keyword>
<protein>
    <submittedName>
        <fullName evidence="4">Patatin-like phospholipase family protein</fullName>
    </submittedName>
</protein>
<accession>A0A8J7U2I3</accession>
<dbReference type="AlphaFoldDB" id="A0A8J7U2I3"/>
<keyword evidence="2" id="KW-0442">Lipid degradation</keyword>
<dbReference type="InterPro" id="IPR016035">
    <property type="entry name" value="Acyl_Trfase/lysoPLipase"/>
</dbReference>
<keyword evidence="1 2" id="KW-0443">Lipid metabolism</keyword>
<feature type="short sequence motif" description="GXGXXG" evidence="2">
    <location>
        <begin position="20"/>
        <end position="25"/>
    </location>
</feature>
<evidence type="ECO:0000313" key="5">
    <source>
        <dbReference type="Proteomes" id="UP000664417"/>
    </source>
</evidence>
<dbReference type="PROSITE" id="PS51635">
    <property type="entry name" value="PNPLA"/>
    <property type="match status" value="1"/>
</dbReference>